<dbReference type="InterPro" id="IPR006315">
    <property type="entry name" value="OM_autotransptr_brl_dom"/>
</dbReference>
<dbReference type="Gene3D" id="2.40.160.20">
    <property type="match status" value="1"/>
</dbReference>
<accession>A0ABN4I1A4</accession>
<proteinExistence type="predicted"/>
<reference evidence="5" key="1">
    <citation type="journal article" date="2015" name="Genome Announc.">
        <title>Complete Genome Sequence of Herbaspirillum hiltneri N3 (DSM 17495), Isolated from Surface-Sterilized Wheat Roots.</title>
        <authorList>
            <person name="Guizelini D."/>
            <person name="Saizaki P.M."/>
            <person name="Coimbra N.A."/>
            <person name="Weiss V.A."/>
            <person name="Faoro H."/>
            <person name="Sfeir M.Z."/>
            <person name="Baura V.A."/>
            <person name="Monteiro R.A."/>
            <person name="Chubatsu L.S."/>
            <person name="Souza E.M."/>
            <person name="Cruz L.M."/>
            <person name="Pedrosa F.O."/>
            <person name="Raittz R.T."/>
            <person name="Marchaukoski J.N."/>
            <person name="Steffens M.B."/>
        </authorList>
    </citation>
    <scope>NUCLEOTIDE SEQUENCE [LARGE SCALE GENOMIC DNA]</scope>
    <source>
        <strain evidence="5">N3</strain>
    </source>
</reference>
<evidence type="ECO:0000313" key="5">
    <source>
        <dbReference type="Proteomes" id="UP000063429"/>
    </source>
</evidence>
<feature type="chain" id="PRO_5046019190" description="Outer membrane protein OmpA-like transmembrane domain-containing protein" evidence="2">
    <location>
        <begin position="24"/>
        <end position="184"/>
    </location>
</feature>
<evidence type="ECO:0000313" key="4">
    <source>
        <dbReference type="EMBL" id="AKZ64781.1"/>
    </source>
</evidence>
<evidence type="ECO:0000256" key="2">
    <source>
        <dbReference type="SAM" id="SignalP"/>
    </source>
</evidence>
<keyword evidence="2" id="KW-0732">Signal</keyword>
<sequence>MKLTTKALIAAALLAGVAGTSNAAEAGWYIGAGVGAAQTTIDIQRDTNYKEDKNTTNYKVFGGYQFNKNWALELQYADLGTYKRTNGNSSFELKTNVVSLSGVGMLPLADHFSLLGKIGVAAQNGKTTSRGIYTGTDGTNTALLLGAGAEYNFTKSVAVRAEYERIGSSNLKNNLLTVGLRYSF</sequence>
<dbReference type="EMBL" id="CP011409">
    <property type="protein sequence ID" value="AKZ64781.1"/>
    <property type="molecule type" value="Genomic_DNA"/>
</dbReference>
<dbReference type="Pfam" id="PF01389">
    <property type="entry name" value="OmpA_membrane"/>
    <property type="match status" value="1"/>
</dbReference>
<dbReference type="InterPro" id="IPR000498">
    <property type="entry name" value="OmpA-like_TM_dom"/>
</dbReference>
<dbReference type="Proteomes" id="UP000063429">
    <property type="component" value="Chromosome"/>
</dbReference>
<comment type="subcellular location">
    <subcellularLocation>
        <location evidence="1">Cell outer membrane</location>
    </subcellularLocation>
</comment>
<organism evidence="4 5">
    <name type="scientific">Herbaspirillum hiltneri N3</name>
    <dbReference type="NCBI Taxonomy" id="1262470"/>
    <lineage>
        <taxon>Bacteria</taxon>
        <taxon>Pseudomonadati</taxon>
        <taxon>Pseudomonadota</taxon>
        <taxon>Betaproteobacteria</taxon>
        <taxon>Burkholderiales</taxon>
        <taxon>Oxalobacteraceae</taxon>
        <taxon>Herbaspirillum</taxon>
    </lineage>
</organism>
<keyword evidence="5" id="KW-1185">Reference proteome</keyword>
<feature type="signal peptide" evidence="2">
    <location>
        <begin position="1"/>
        <end position="23"/>
    </location>
</feature>
<name>A0ABN4I1A4_9BURK</name>
<gene>
    <name evidence="4" type="ORF">F506_20905</name>
</gene>
<dbReference type="SUPFAM" id="SSF56925">
    <property type="entry name" value="OMPA-like"/>
    <property type="match status" value="1"/>
</dbReference>
<evidence type="ECO:0000259" key="3">
    <source>
        <dbReference type="Pfam" id="PF01389"/>
    </source>
</evidence>
<protein>
    <recommendedName>
        <fullName evidence="3">Outer membrane protein OmpA-like transmembrane domain-containing protein</fullName>
    </recommendedName>
</protein>
<dbReference type="NCBIfam" id="TIGR01414">
    <property type="entry name" value="autotrans_barl"/>
    <property type="match status" value="1"/>
</dbReference>
<dbReference type="RefSeq" id="WP_053200626.1">
    <property type="nucleotide sequence ID" value="NZ_CP011409.1"/>
</dbReference>
<evidence type="ECO:0000256" key="1">
    <source>
        <dbReference type="ARBA" id="ARBA00004442"/>
    </source>
</evidence>
<feature type="domain" description="Outer membrane protein OmpA-like transmembrane" evidence="3">
    <location>
        <begin position="24"/>
        <end position="167"/>
    </location>
</feature>
<dbReference type="InterPro" id="IPR011250">
    <property type="entry name" value="OMP/PagP_B-barrel"/>
</dbReference>